<organism evidence="1 2">
    <name type="scientific">Citricoccus zhacaiensis</name>
    <dbReference type="NCBI Taxonomy" id="489142"/>
    <lineage>
        <taxon>Bacteria</taxon>
        <taxon>Bacillati</taxon>
        <taxon>Actinomycetota</taxon>
        <taxon>Actinomycetes</taxon>
        <taxon>Micrococcales</taxon>
        <taxon>Micrococcaceae</taxon>
        <taxon>Citricoccus</taxon>
    </lineage>
</organism>
<proteinExistence type="predicted"/>
<dbReference type="EMBL" id="BMLQ01000010">
    <property type="protein sequence ID" value="GGO48984.1"/>
    <property type="molecule type" value="Genomic_DNA"/>
</dbReference>
<keyword evidence="2" id="KW-1185">Reference proteome</keyword>
<accession>A0ABQ2MAW3</accession>
<reference evidence="2" key="1">
    <citation type="journal article" date="2019" name="Int. J. Syst. Evol. Microbiol.">
        <title>The Global Catalogue of Microorganisms (GCM) 10K type strain sequencing project: providing services to taxonomists for standard genome sequencing and annotation.</title>
        <authorList>
            <consortium name="The Broad Institute Genomics Platform"/>
            <consortium name="The Broad Institute Genome Sequencing Center for Infectious Disease"/>
            <person name="Wu L."/>
            <person name="Ma J."/>
        </authorList>
    </citation>
    <scope>NUCLEOTIDE SEQUENCE [LARGE SCALE GENOMIC DNA]</scope>
    <source>
        <strain evidence="2">CGMCC 1.7064</strain>
    </source>
</reference>
<name>A0ABQ2MAW3_9MICC</name>
<protein>
    <submittedName>
        <fullName evidence="1">Uncharacterized protein</fullName>
    </submittedName>
</protein>
<dbReference type="Proteomes" id="UP000642509">
    <property type="component" value="Unassembled WGS sequence"/>
</dbReference>
<comment type="caution">
    <text evidence="1">The sequence shown here is derived from an EMBL/GenBank/DDBJ whole genome shotgun (WGS) entry which is preliminary data.</text>
</comment>
<gene>
    <name evidence="1" type="ORF">GCM10010977_29850</name>
</gene>
<evidence type="ECO:0000313" key="2">
    <source>
        <dbReference type="Proteomes" id="UP000642509"/>
    </source>
</evidence>
<sequence>MERTRSADKHGITREGALCAMMHAEVTAEIEGEPGDQTIVYIGHSHGRTERYLEVIAAH</sequence>
<evidence type="ECO:0000313" key="1">
    <source>
        <dbReference type="EMBL" id="GGO48984.1"/>
    </source>
</evidence>